<reference evidence="3" key="2">
    <citation type="submission" date="2016-01" db="EMBL/GenBank/DDBJ databases">
        <title>First complete genome sequence of a species in the genus Microterricola, an extremophilic cold active enzyme producing strain ERGS5:02 isolated from Sikkim Himalaya.</title>
        <authorList>
            <person name="Kumar R."/>
            <person name="Singh D."/>
            <person name="Swarnkar M.K."/>
        </authorList>
    </citation>
    <scope>NUCLEOTIDE SEQUENCE [LARGE SCALE GENOMIC DNA]</scope>
    <source>
        <strain evidence="3">ERGS5:02</strain>
    </source>
</reference>
<keyword evidence="1" id="KW-0472">Membrane</keyword>
<evidence type="ECO:0000256" key="1">
    <source>
        <dbReference type="SAM" id="Phobius"/>
    </source>
</evidence>
<keyword evidence="1" id="KW-0812">Transmembrane</keyword>
<proteinExistence type="predicted"/>
<evidence type="ECO:0000313" key="2">
    <source>
        <dbReference type="EMBL" id="AMB58994.1"/>
    </source>
</evidence>
<keyword evidence="1" id="KW-1133">Transmembrane helix</keyword>
<evidence type="ECO:0000313" key="3">
    <source>
        <dbReference type="Proteomes" id="UP000058305"/>
    </source>
</evidence>
<protein>
    <submittedName>
        <fullName evidence="2">Uncharacterized protein</fullName>
    </submittedName>
</protein>
<organism evidence="2 3">
    <name type="scientific">Microterricola viridarii</name>
    <dbReference type="NCBI Taxonomy" id="412690"/>
    <lineage>
        <taxon>Bacteria</taxon>
        <taxon>Bacillati</taxon>
        <taxon>Actinomycetota</taxon>
        <taxon>Actinomycetes</taxon>
        <taxon>Micrococcales</taxon>
        <taxon>Microbacteriaceae</taxon>
        <taxon>Microterricola</taxon>
    </lineage>
</organism>
<dbReference type="EMBL" id="CP014145">
    <property type="protein sequence ID" value="AMB58994.1"/>
    <property type="molecule type" value="Genomic_DNA"/>
</dbReference>
<dbReference type="AlphaFoldDB" id="A0A0X8E3F5"/>
<keyword evidence="3" id="KW-1185">Reference proteome</keyword>
<feature type="transmembrane region" description="Helical" evidence="1">
    <location>
        <begin position="94"/>
        <end position="119"/>
    </location>
</feature>
<reference evidence="2 3" key="1">
    <citation type="journal article" date="2016" name="J. Biotechnol.">
        <title>First complete genome sequence of a species in the genus Microterricola, an extremophilic cold active enzyme producing bacterial strain ERGS5:02 isolated from Sikkim Himalaya.</title>
        <authorList>
            <person name="Himanshu"/>
            <person name="Swarnkar M.K."/>
            <person name="Singh D."/>
            <person name="Kumar R."/>
        </authorList>
    </citation>
    <scope>NUCLEOTIDE SEQUENCE [LARGE SCALE GENOMIC DNA]</scope>
    <source>
        <strain evidence="2 3">ERGS5:02</strain>
    </source>
</reference>
<accession>A0A0X8E3F5</accession>
<sequence length="127" mass="13647">MALLIDHSSAFDVEIVDDWMFVYSTTPWNTLEPAAWARLFAIADTVGRKTVSQTERYRDERSPAQPAPAFAAALGGGDNMVAPQGRRLTRGLPIAAIVAIVAFFGLPLLLITVFGVGLVGSWTSSLP</sequence>
<dbReference type="KEGG" id="mvd:AWU67_09115"/>
<dbReference type="Proteomes" id="UP000058305">
    <property type="component" value="Chromosome"/>
</dbReference>
<name>A0A0X8E3F5_9MICO</name>
<gene>
    <name evidence="2" type="ORF">AWU67_09115</name>
</gene>